<name>A0A2V1DUR6_9PLEO</name>
<dbReference type="PANTHER" id="PTHR24223">
    <property type="entry name" value="ATP-BINDING CASSETTE SUB-FAMILY C"/>
    <property type="match status" value="1"/>
</dbReference>
<feature type="transmembrane region" description="Helical" evidence="10">
    <location>
        <begin position="905"/>
        <end position="930"/>
    </location>
</feature>
<feature type="domain" description="ABC transmembrane type-1" evidence="12">
    <location>
        <begin position="871"/>
        <end position="1146"/>
    </location>
</feature>
<evidence type="ECO:0000256" key="8">
    <source>
        <dbReference type="ARBA" id="ARBA00023136"/>
    </source>
</evidence>
<feature type="transmembrane region" description="Helical" evidence="10">
    <location>
        <begin position="61"/>
        <end position="86"/>
    </location>
</feature>
<dbReference type="InterPro" id="IPR044746">
    <property type="entry name" value="ABCC_6TM_D1"/>
</dbReference>
<feature type="transmembrane region" description="Helical" evidence="10">
    <location>
        <begin position="1005"/>
        <end position="1025"/>
    </location>
</feature>
<feature type="transmembrane region" description="Helical" evidence="10">
    <location>
        <begin position="405"/>
        <end position="427"/>
    </location>
</feature>
<dbReference type="InterPro" id="IPR044726">
    <property type="entry name" value="ABCC_6TM_D2"/>
</dbReference>
<dbReference type="Gene3D" id="3.40.50.300">
    <property type="entry name" value="P-loop containing nucleotide triphosphate hydrolases"/>
    <property type="match status" value="2"/>
</dbReference>
<feature type="domain" description="ABC transporter" evidence="11">
    <location>
        <begin position="1183"/>
        <end position="1434"/>
    </location>
</feature>
<reference evidence="13 14" key="1">
    <citation type="journal article" date="2018" name="Sci. Rep.">
        <title>Comparative genomics provides insights into the lifestyle and reveals functional heterogeneity of dark septate endophytic fungi.</title>
        <authorList>
            <person name="Knapp D.G."/>
            <person name="Nemeth J.B."/>
            <person name="Barry K."/>
            <person name="Hainaut M."/>
            <person name="Henrissat B."/>
            <person name="Johnson J."/>
            <person name="Kuo A."/>
            <person name="Lim J.H.P."/>
            <person name="Lipzen A."/>
            <person name="Nolan M."/>
            <person name="Ohm R.A."/>
            <person name="Tamas L."/>
            <person name="Grigoriev I.V."/>
            <person name="Spatafora J.W."/>
            <person name="Nagy L.G."/>
            <person name="Kovacs G.M."/>
        </authorList>
    </citation>
    <scope>NUCLEOTIDE SEQUENCE [LARGE SCALE GENOMIC DNA]</scope>
    <source>
        <strain evidence="13 14">DSE2036</strain>
    </source>
</reference>
<dbReference type="Pfam" id="PF00005">
    <property type="entry name" value="ABC_tran"/>
    <property type="match status" value="2"/>
</dbReference>
<dbReference type="PROSITE" id="PS00211">
    <property type="entry name" value="ABC_TRANSPORTER_1"/>
    <property type="match status" value="2"/>
</dbReference>
<evidence type="ECO:0000256" key="1">
    <source>
        <dbReference type="ARBA" id="ARBA00004141"/>
    </source>
</evidence>
<dbReference type="InterPro" id="IPR003439">
    <property type="entry name" value="ABC_transporter-like_ATP-bd"/>
</dbReference>
<dbReference type="InterPro" id="IPR036640">
    <property type="entry name" value="ABC1_TM_sf"/>
</dbReference>
<feature type="transmembrane region" description="Helical" evidence="10">
    <location>
        <begin position="861"/>
        <end position="879"/>
    </location>
</feature>
<keyword evidence="4 10" id="KW-0812">Transmembrane</keyword>
<comment type="similarity">
    <text evidence="2">Belongs to the ABC transporter superfamily. ABCC family. Conjugate transporter (TC 3.A.1.208) subfamily.</text>
</comment>
<feature type="transmembrane region" description="Helical" evidence="10">
    <location>
        <begin position="1090"/>
        <end position="1111"/>
    </location>
</feature>
<evidence type="ECO:0000256" key="10">
    <source>
        <dbReference type="SAM" id="Phobius"/>
    </source>
</evidence>
<feature type="transmembrane region" description="Helical" evidence="10">
    <location>
        <begin position="309"/>
        <end position="330"/>
    </location>
</feature>
<feature type="transmembrane region" description="Helical" evidence="10">
    <location>
        <begin position="125"/>
        <end position="142"/>
    </location>
</feature>
<protein>
    <submittedName>
        <fullName evidence="13">Putative ABC multidrug transporter</fullName>
    </submittedName>
</protein>
<feature type="transmembrane region" description="Helical" evidence="10">
    <location>
        <begin position="485"/>
        <end position="505"/>
    </location>
</feature>
<evidence type="ECO:0000256" key="3">
    <source>
        <dbReference type="ARBA" id="ARBA00022448"/>
    </source>
</evidence>
<evidence type="ECO:0000256" key="4">
    <source>
        <dbReference type="ARBA" id="ARBA00022692"/>
    </source>
</evidence>
<comment type="subcellular location">
    <subcellularLocation>
        <location evidence="1">Membrane</location>
        <topology evidence="1">Multi-pass membrane protein</topology>
    </subcellularLocation>
</comment>
<dbReference type="FunFam" id="1.20.1560.10:FF:000066">
    <property type="entry name" value="ABC multidrug transporter (Eurofung)"/>
    <property type="match status" value="1"/>
</dbReference>
<dbReference type="Proteomes" id="UP000244855">
    <property type="component" value="Unassembled WGS sequence"/>
</dbReference>
<sequence length="1443" mass="159392">MPFTTGETKLLQLDSQRFDFNLEFEQLFFSILPSALFIIAASWHTLSQVRKPKIVHAPTFLYIKLGAIAIYVCLELALFLLAVVNYGRISRMFIGAVVLRLIAACVMMVLSAIDHSRNPRPSSLLTAYLCLTLLLDATQARTLFLSSTSHWDRAYSGAFCASIALKAGILVLEARHKAKWVRWCDDEKEHSPEETSGVFSLGVFFWLNKLFLAGYRSILTIETLFPLDRSLDTEALHDKFARNMDYAKLKGDRFGLVKVLMRTLKVPLLLPIAPRLALLGFTFSQPFFVEALLDYLAKPELNPNVGYGLIGASFLIYTGIATSMAFTWYFHHRLRIMIQSILVPEIFMKATKARIGSTGDSTALTLMSTDLERIRMGFRTLHELWACPIQVALAAWMLYRRLGIIFVAPIGIVIVCFVCLGVLINFTGDAQRSWMARVQTRVGMTATVIASMKNLKISGLSVAVGDFIQRLRVEELAAGAHFRSIFIAAALFGFIPLLISPPLVFAFAQRSLDTSRVFTSLAFLTLMTIPLSQVFQAVPEVVSGFACLGRIQDFLECETREDIREILENPESTTEIEVAVKDAKFGWEAGKLVLRNMNFSLIRSSLTMVIGPVGSGKSTLCRALLGEMPFSEGRMMFRTHHSHVGYCDQTTFLFNGSVRENIVAYSAFDPGRYAEVINATALSYDFALLPQGDGTKVGSDGITLSGGQKQRVSLARALYLQADLLILDDVFSGLDAETEEHVFSHVFGSQGLLRRRGATVMLCTHSVRHLPAADHIIKLGDGTISAQGSFDQLKDYQGLHQVTPSQKLTSASSTKLQPKSQQLISAAPPINSPTSPTPTPVTDAARKVGDRMVYKHYIKSMGWGLAICCGFFAAFWGFFTNFPTIWLTFWTDAINSTHQQHSNGYYVGIYGLLQTSAIVSLLLLGVAIFINSVKRTGANIHHEALNTLIRAPLTFFTKTDTGVITNLFSQDLNLIDTELPEATINTLVTLAQAVGQIAVMLTSSAYLAISYPFLGVVLYVVQRFYLRTSRQLRLLDLEAKSPLYTHFLDTVKGITTLRAFGFIPSDHQKNARLIASSQRPAYLLIMIQEWLNLVLNVVVMVMAVLVTTFSVQLHSKSGFAGASLYSLLTLGESLSGIVIYWTKLETSLGAIARLKSFQETVKPEDTNEELIIPSEQWPQQGVVDLKGVSASYEEKIDGTSSPKLALRDIHLTISSGEKFAICGRTGSGKSSLIALLLKLFNPLPETAGNITIDDVPLCQLDRQALRERIIAVPQDAVFLPDGCTFQRNLDPHSVSTATECETVLAAVGMWKFVSERGGLEAGMDASTLSAGQRQLLSIGRAVLRQRLRAWQQADGGILLLDEVSSGVDLETERVMQDIIRNEFKKYTVIAVSHRLDMIMDFDRVIVMDAGEIVEIGRPVDLVGVVGSKFGDLVRAARKETSEI</sequence>
<keyword evidence="14" id="KW-1185">Reference proteome</keyword>
<dbReference type="SUPFAM" id="SSF52540">
    <property type="entry name" value="P-loop containing nucleoside triphosphate hydrolases"/>
    <property type="match status" value="2"/>
</dbReference>
<dbReference type="CDD" id="cd18579">
    <property type="entry name" value="ABC_6TM_ABCC_D1"/>
    <property type="match status" value="1"/>
</dbReference>
<dbReference type="InterPro" id="IPR056227">
    <property type="entry name" value="TMD0_ABC"/>
</dbReference>
<keyword evidence="8 10" id="KW-0472">Membrane</keyword>
<dbReference type="SMART" id="SM00382">
    <property type="entry name" value="AAA"/>
    <property type="match status" value="2"/>
</dbReference>
<evidence type="ECO:0000256" key="2">
    <source>
        <dbReference type="ARBA" id="ARBA00009726"/>
    </source>
</evidence>
<feature type="transmembrane region" description="Helical" evidence="10">
    <location>
        <begin position="92"/>
        <end position="113"/>
    </location>
</feature>
<dbReference type="Pfam" id="PF24357">
    <property type="entry name" value="TMD0_ABC"/>
    <property type="match status" value="1"/>
</dbReference>
<dbReference type="OrthoDB" id="6500128at2759"/>
<evidence type="ECO:0000256" key="5">
    <source>
        <dbReference type="ARBA" id="ARBA00022741"/>
    </source>
</evidence>
<dbReference type="InterPro" id="IPR017871">
    <property type="entry name" value="ABC_transporter-like_CS"/>
</dbReference>
<dbReference type="InterPro" id="IPR011527">
    <property type="entry name" value="ABC1_TM_dom"/>
</dbReference>
<dbReference type="FunFam" id="3.40.50.300:FF:001854">
    <property type="entry name" value="ABC multidrug transporter (Eurofung)"/>
    <property type="match status" value="1"/>
</dbReference>
<gene>
    <name evidence="13" type="ORF">DM02DRAFT_590281</name>
</gene>
<keyword evidence="5" id="KW-0547">Nucleotide-binding</keyword>
<dbReference type="PROSITE" id="PS50893">
    <property type="entry name" value="ABC_TRANSPORTER_2"/>
    <property type="match status" value="2"/>
</dbReference>
<keyword evidence="3" id="KW-0813">Transport</keyword>
<dbReference type="InterPro" id="IPR027417">
    <property type="entry name" value="P-loop_NTPase"/>
</dbReference>
<keyword evidence="9" id="KW-0325">Glycoprotein</keyword>
<evidence type="ECO:0000259" key="12">
    <source>
        <dbReference type="PROSITE" id="PS50929"/>
    </source>
</evidence>
<dbReference type="GO" id="GO:0016020">
    <property type="term" value="C:membrane"/>
    <property type="evidence" value="ECO:0007669"/>
    <property type="project" value="UniProtKB-SubCell"/>
</dbReference>
<dbReference type="Pfam" id="PF00664">
    <property type="entry name" value="ABC_membrane"/>
    <property type="match status" value="1"/>
</dbReference>
<dbReference type="Gene3D" id="1.20.1560.10">
    <property type="entry name" value="ABC transporter type 1, transmembrane domain"/>
    <property type="match status" value="2"/>
</dbReference>
<dbReference type="GO" id="GO:0016887">
    <property type="term" value="F:ATP hydrolysis activity"/>
    <property type="evidence" value="ECO:0007669"/>
    <property type="project" value="InterPro"/>
</dbReference>
<feature type="transmembrane region" description="Helical" evidence="10">
    <location>
        <begin position="1123"/>
        <end position="1141"/>
    </location>
</feature>
<dbReference type="PROSITE" id="PS50929">
    <property type="entry name" value="ABC_TM1F"/>
    <property type="match status" value="2"/>
</dbReference>
<feature type="domain" description="ABC transmembrane type-1" evidence="12">
    <location>
        <begin position="276"/>
        <end position="543"/>
    </location>
</feature>
<feature type="transmembrane region" description="Helical" evidence="10">
    <location>
        <begin position="268"/>
        <end position="289"/>
    </location>
</feature>
<evidence type="ECO:0000313" key="14">
    <source>
        <dbReference type="Proteomes" id="UP000244855"/>
    </source>
</evidence>
<dbReference type="EMBL" id="KZ805349">
    <property type="protein sequence ID" value="PVI01957.1"/>
    <property type="molecule type" value="Genomic_DNA"/>
</dbReference>
<dbReference type="SUPFAM" id="SSF90123">
    <property type="entry name" value="ABC transporter transmembrane region"/>
    <property type="match status" value="2"/>
</dbReference>
<dbReference type="CDD" id="cd03250">
    <property type="entry name" value="ABCC_MRP_domain1"/>
    <property type="match status" value="1"/>
</dbReference>
<dbReference type="InterPro" id="IPR003593">
    <property type="entry name" value="AAA+_ATPase"/>
</dbReference>
<dbReference type="GO" id="GO:0140359">
    <property type="term" value="F:ABC-type transporter activity"/>
    <property type="evidence" value="ECO:0007669"/>
    <property type="project" value="InterPro"/>
</dbReference>
<evidence type="ECO:0000256" key="6">
    <source>
        <dbReference type="ARBA" id="ARBA00022840"/>
    </source>
</evidence>
<evidence type="ECO:0000256" key="7">
    <source>
        <dbReference type="ARBA" id="ARBA00022989"/>
    </source>
</evidence>
<feature type="domain" description="ABC transporter" evidence="11">
    <location>
        <begin position="578"/>
        <end position="806"/>
    </location>
</feature>
<keyword evidence="6" id="KW-0067">ATP-binding</keyword>
<feature type="transmembrane region" description="Helical" evidence="10">
    <location>
        <begin position="27"/>
        <end position="49"/>
    </location>
</feature>
<dbReference type="STRING" id="97972.A0A2V1DUR6"/>
<dbReference type="PANTHER" id="PTHR24223:SF345">
    <property type="entry name" value="ABC MULTIDRUG TRANSPORTER (EUROFUNG)"/>
    <property type="match status" value="1"/>
</dbReference>
<dbReference type="CDD" id="cd18580">
    <property type="entry name" value="ABC_6TM_ABCC_D2"/>
    <property type="match status" value="1"/>
</dbReference>
<evidence type="ECO:0000313" key="13">
    <source>
        <dbReference type="EMBL" id="PVI01957.1"/>
    </source>
</evidence>
<evidence type="ECO:0000256" key="9">
    <source>
        <dbReference type="ARBA" id="ARBA00023180"/>
    </source>
</evidence>
<organism evidence="13 14">
    <name type="scientific">Periconia macrospinosa</name>
    <dbReference type="NCBI Taxonomy" id="97972"/>
    <lineage>
        <taxon>Eukaryota</taxon>
        <taxon>Fungi</taxon>
        <taxon>Dikarya</taxon>
        <taxon>Ascomycota</taxon>
        <taxon>Pezizomycotina</taxon>
        <taxon>Dothideomycetes</taxon>
        <taxon>Pleosporomycetidae</taxon>
        <taxon>Pleosporales</taxon>
        <taxon>Massarineae</taxon>
        <taxon>Periconiaceae</taxon>
        <taxon>Periconia</taxon>
    </lineage>
</organism>
<evidence type="ECO:0000259" key="11">
    <source>
        <dbReference type="PROSITE" id="PS50893"/>
    </source>
</evidence>
<dbReference type="GO" id="GO:0005524">
    <property type="term" value="F:ATP binding"/>
    <property type="evidence" value="ECO:0007669"/>
    <property type="project" value="UniProtKB-KW"/>
</dbReference>
<dbReference type="FunFam" id="1.20.1560.10:FF:000055">
    <property type="entry name" value="ABC multidrug transporter (Eurofung)"/>
    <property type="match status" value="1"/>
</dbReference>
<proteinExistence type="inferred from homology"/>
<accession>A0A2V1DUR6</accession>
<dbReference type="InterPro" id="IPR050173">
    <property type="entry name" value="ABC_transporter_C-like"/>
</dbReference>
<keyword evidence="7 10" id="KW-1133">Transmembrane helix</keyword>